<keyword evidence="4" id="KW-0133">Cell shape</keyword>
<evidence type="ECO:0000256" key="6">
    <source>
        <dbReference type="ARBA" id="ARBA00022989"/>
    </source>
</evidence>
<accession>A0A652YNM4</accession>
<feature type="transmembrane region" description="Helical" evidence="9">
    <location>
        <begin position="547"/>
        <end position="567"/>
    </location>
</feature>
<dbReference type="SUPFAM" id="SSF49785">
    <property type="entry name" value="Galactose-binding domain-like"/>
    <property type="match status" value="1"/>
</dbReference>
<evidence type="ECO:0000256" key="5">
    <source>
        <dbReference type="ARBA" id="ARBA00022984"/>
    </source>
</evidence>
<dbReference type="InterPro" id="IPR051050">
    <property type="entry name" value="Lipid_II_flippase_MurJ/MviN"/>
</dbReference>
<evidence type="ECO:0000256" key="7">
    <source>
        <dbReference type="ARBA" id="ARBA00023136"/>
    </source>
</evidence>
<keyword evidence="3 9" id="KW-0812">Transmembrane</keyword>
<dbReference type="GO" id="GO:0008360">
    <property type="term" value="P:regulation of cell shape"/>
    <property type="evidence" value="ECO:0007669"/>
    <property type="project" value="UniProtKB-KW"/>
</dbReference>
<dbReference type="GO" id="GO:0015648">
    <property type="term" value="F:lipid-linked peptidoglycan transporter activity"/>
    <property type="evidence" value="ECO:0007669"/>
    <property type="project" value="TreeGrafter"/>
</dbReference>
<evidence type="ECO:0000313" key="10">
    <source>
        <dbReference type="EMBL" id="TYQ03686.1"/>
    </source>
</evidence>
<dbReference type="Pfam" id="PF03023">
    <property type="entry name" value="MurJ"/>
    <property type="match status" value="1"/>
</dbReference>
<feature type="compositionally biased region" description="Low complexity" evidence="8">
    <location>
        <begin position="783"/>
        <end position="805"/>
    </location>
</feature>
<feature type="compositionally biased region" description="Basic and acidic residues" evidence="8">
    <location>
        <begin position="693"/>
        <end position="707"/>
    </location>
</feature>
<feature type="transmembrane region" description="Helical" evidence="9">
    <location>
        <begin position="587"/>
        <end position="607"/>
    </location>
</feature>
<feature type="transmembrane region" description="Helical" evidence="9">
    <location>
        <begin position="410"/>
        <end position="434"/>
    </location>
</feature>
<gene>
    <name evidence="10" type="ORF">FNL38_10451</name>
</gene>
<feature type="transmembrane region" description="Helical" evidence="9">
    <location>
        <begin position="291"/>
        <end position="310"/>
    </location>
</feature>
<feature type="region of interest" description="Disordered" evidence="8">
    <location>
        <begin position="68"/>
        <end position="92"/>
    </location>
</feature>
<feature type="region of interest" description="Disordered" evidence="8">
    <location>
        <begin position="1136"/>
        <end position="1187"/>
    </location>
</feature>
<feature type="transmembrane region" description="Helical" evidence="9">
    <location>
        <begin position="182"/>
        <end position="201"/>
    </location>
</feature>
<feature type="compositionally biased region" description="Low complexity" evidence="8">
    <location>
        <begin position="1138"/>
        <end position="1167"/>
    </location>
</feature>
<feature type="compositionally biased region" description="Basic and acidic residues" evidence="8">
    <location>
        <begin position="81"/>
        <end position="92"/>
    </location>
</feature>
<dbReference type="PRINTS" id="PR01806">
    <property type="entry name" value="VIRFACTRMVIN"/>
</dbReference>
<dbReference type="CDD" id="cd13973">
    <property type="entry name" value="PK_MviN-like"/>
    <property type="match status" value="1"/>
</dbReference>
<feature type="transmembrane region" description="Helical" evidence="9">
    <location>
        <begin position="486"/>
        <end position="506"/>
    </location>
</feature>
<dbReference type="GO" id="GO:0005886">
    <property type="term" value="C:plasma membrane"/>
    <property type="evidence" value="ECO:0007669"/>
    <property type="project" value="UniProtKB-SubCell"/>
</dbReference>
<feature type="transmembrane region" description="Helical" evidence="9">
    <location>
        <begin position="371"/>
        <end position="389"/>
    </location>
</feature>
<dbReference type="Gene3D" id="3.30.200.20">
    <property type="entry name" value="Phosphorylase Kinase, domain 1"/>
    <property type="match status" value="1"/>
</dbReference>
<feature type="transmembrane region" description="Helical" evidence="9">
    <location>
        <begin position="253"/>
        <end position="271"/>
    </location>
</feature>
<comment type="caution">
    <text evidence="10">The sequence shown here is derived from an EMBL/GenBank/DDBJ whole genome shotgun (WGS) entry which is preliminary data.</text>
</comment>
<keyword evidence="6 9" id="KW-1133">Transmembrane helix</keyword>
<dbReference type="Gene3D" id="1.10.510.10">
    <property type="entry name" value="Transferase(Phosphotransferase) domain 1"/>
    <property type="match status" value="1"/>
</dbReference>
<feature type="transmembrane region" description="Helical" evidence="9">
    <location>
        <begin position="454"/>
        <end position="474"/>
    </location>
</feature>
<proteinExistence type="predicted"/>
<comment type="subcellular location">
    <subcellularLocation>
        <location evidence="1">Cell membrane</location>
        <topology evidence="1">Multi-pass membrane protein</topology>
    </subcellularLocation>
</comment>
<dbReference type="PANTHER" id="PTHR47019">
    <property type="entry name" value="LIPID II FLIPPASE MURJ"/>
    <property type="match status" value="1"/>
</dbReference>
<feature type="transmembrane region" description="Helical" evidence="9">
    <location>
        <begin position="221"/>
        <end position="241"/>
    </location>
</feature>
<feature type="transmembrane region" description="Helical" evidence="9">
    <location>
        <begin position="330"/>
        <end position="351"/>
    </location>
</feature>
<dbReference type="GO" id="GO:0009252">
    <property type="term" value="P:peptidoglycan biosynthetic process"/>
    <property type="evidence" value="ECO:0007669"/>
    <property type="project" value="UniProtKB-KW"/>
</dbReference>
<feature type="compositionally biased region" description="Low complexity" evidence="8">
    <location>
        <begin position="735"/>
        <end position="751"/>
    </location>
</feature>
<evidence type="ECO:0000256" key="1">
    <source>
        <dbReference type="ARBA" id="ARBA00004651"/>
    </source>
</evidence>
<feature type="transmembrane region" description="Helical" evidence="9">
    <location>
        <begin position="143"/>
        <end position="162"/>
    </location>
</feature>
<sequence>MTGNPPEGKRSAITRRSTATASHPRMPPWERGYPIQPVNPDARFDDSPTMTIPVIRDYPRYREAEMELANRPVSESGDVDPDSHVLPGDRKESNSRLLAATGSIAIATLTSRITGFAKQLMILMVLGPAIASSFTVASQIPNMIAELVLGAVLTAIVVPVLVRAEREDKDKGEAFIRRLFTASLVLLGMAALLATLAAPVLTKYVFLSEDGKVSTDLTTALSYLLLPAILFYGLSALFTAFLNTRQVFKPGAWAPVLNNMVVLVVLVIYRLTPGEISLNPVSMGDAKLLTLGIGITVGVIVQAASLIPALRRENISLKPLWGLDDRLRQFGGMAVAIVLYVLISQIGMIFATRISSHADEAGPAIYSQAWLLLQLPYGVLGVTVLTAIMPRLSRNAAADDTPAVVDDLSVATRLTMITLVPIIMFLTFMGPQVGEALYGYGRFGPEQAERLGTAVSWSAFTLIPYALVLIQLRVFYAREQAWTPTWIVLGITAVKIAFSALVPLVASDTDQVVILLGAANGLGYITGAVIGGYLLHRSLGNLQMANVGKTVWSVVVASLAGSLTMIAVDRVLGFHKLTENLGGPGSFIRVAVGGILMLAITFTILYFKKIPEVRSVTVAVSRKIRSVLGRPEPASKSATGNSAQRDDDAVTELIPAVRTESNQHERPGALPYPGPGTTRSQPAQTRGWATESEGARVSDDKVSDDKNAGTSAVKESTSAGAAPTGAPRAEAPRKQTPQQQTPQQQAPQTQAIKSEPPKAVPNKAVPQKAVPNKAVPPNPVPPAGSAKTPPAAPTSTSRPSPRGPKLIPGASVAGGRYRLLAPHGGTRGLQFWEALDVKLDREVALTFVDAEQRGDDNAQSGPQAVLSRTLRLGRINSPGLARVLDVVRGSSGGIVVAEWTPGRSLREMAETTPSPIGAARAIRSLAAAAEAAHRSGGALSIDHPDRVRISINGDAVLAFPATLADADSTSDVRGLGAMLYALITARWPLAKPSAGPVGGLLPAGRDASGNPVEVRGIRPEVPFDISAVATRALQAESGIRTAATVQHILDQASVVNDKTELIPALRLGHRDPGNSGHALTDPEAIEAEKKKSTRMLAALTALGVFTVIVLILLGVWVASFLSGSSSNTPLSEQSFGLTSEAAAPEESSAPAAPPVATAPVGASTVAVFSPQGTPDQPATAKNAIDGNPTTEWSTDSYFQPFPALKNGVGLMVTLDDAATLKNVAITSDSPGSVVEIRSAPSAGTTLDQTKQIGTGTLKNGVTDIPVTTDSPSQYVLIWITELSTQSGQNQTAISDITFNAAR</sequence>
<organism evidence="10">
    <name type="scientific">Nocardia globerula</name>
    <dbReference type="NCBI Taxonomy" id="1818"/>
    <lineage>
        <taxon>Bacteria</taxon>
        <taxon>Bacillati</taxon>
        <taxon>Actinomycetota</taxon>
        <taxon>Actinomycetes</taxon>
        <taxon>Mycobacteriales</taxon>
        <taxon>Nocardiaceae</taxon>
        <taxon>Nocardia</taxon>
    </lineage>
</organism>
<dbReference type="EMBL" id="VNIQ01000004">
    <property type="protein sequence ID" value="TYQ03686.1"/>
    <property type="molecule type" value="Genomic_DNA"/>
</dbReference>
<evidence type="ECO:0000256" key="9">
    <source>
        <dbReference type="SAM" id="Phobius"/>
    </source>
</evidence>
<reference evidence="10" key="1">
    <citation type="submission" date="2019-07" db="EMBL/GenBank/DDBJ databases">
        <title>Genomic Encyclopedia of Type Strains, Phase IV (KMG-IV): sequencing the most valuable type-strain genomes for metagenomic binning, comparative biology and taxonomic classification.</title>
        <authorList>
            <person name="Goeker M."/>
        </authorList>
    </citation>
    <scope>NUCLEOTIDE SEQUENCE</scope>
    <source>
        <strain evidence="10">DSM 44596</strain>
    </source>
</reference>
<dbReference type="PANTHER" id="PTHR47019:SF1">
    <property type="entry name" value="LIPID II FLIPPASE MURJ"/>
    <property type="match status" value="1"/>
</dbReference>
<feature type="region of interest" description="Disordered" evidence="8">
    <location>
        <begin position="657"/>
        <end position="810"/>
    </location>
</feature>
<feature type="transmembrane region" description="Helical" evidence="9">
    <location>
        <begin position="1096"/>
        <end position="1121"/>
    </location>
</feature>
<evidence type="ECO:0000256" key="2">
    <source>
        <dbReference type="ARBA" id="ARBA00022475"/>
    </source>
</evidence>
<evidence type="ECO:0000256" key="8">
    <source>
        <dbReference type="SAM" id="MobiDB-lite"/>
    </source>
</evidence>
<keyword evidence="7 9" id="KW-0472">Membrane</keyword>
<keyword evidence="2" id="KW-1003">Cell membrane</keyword>
<evidence type="ECO:0000256" key="4">
    <source>
        <dbReference type="ARBA" id="ARBA00022960"/>
    </source>
</evidence>
<feature type="region of interest" description="Disordered" evidence="8">
    <location>
        <begin position="1"/>
        <end position="49"/>
    </location>
</feature>
<feature type="compositionally biased region" description="Polar residues" evidence="8">
    <location>
        <begin position="708"/>
        <end position="719"/>
    </location>
</feature>
<protein>
    <submittedName>
        <fullName evidence="10">Putative peptidoglycan lipid II flippase</fullName>
    </submittedName>
</protein>
<feature type="transmembrane region" description="Helical" evidence="9">
    <location>
        <begin position="512"/>
        <end position="535"/>
    </location>
</feature>
<dbReference type="InterPro" id="IPR008979">
    <property type="entry name" value="Galactose-bd-like_sf"/>
</dbReference>
<keyword evidence="5" id="KW-0573">Peptidoglycan synthesis</keyword>
<dbReference type="CDD" id="cd13123">
    <property type="entry name" value="MATE_MurJ_like"/>
    <property type="match status" value="1"/>
</dbReference>
<dbReference type="Gene3D" id="2.60.120.260">
    <property type="entry name" value="Galactose-binding domain-like"/>
    <property type="match status" value="1"/>
</dbReference>
<evidence type="ECO:0000256" key="3">
    <source>
        <dbReference type="ARBA" id="ARBA00022692"/>
    </source>
</evidence>
<feature type="transmembrane region" description="Helical" evidence="9">
    <location>
        <begin position="120"/>
        <end position="137"/>
    </location>
</feature>
<name>A0A652YNM4_NOCGL</name>
<dbReference type="GO" id="GO:0034204">
    <property type="term" value="P:lipid translocation"/>
    <property type="evidence" value="ECO:0007669"/>
    <property type="project" value="TreeGrafter"/>
</dbReference>
<dbReference type="InterPro" id="IPR004268">
    <property type="entry name" value="MurJ"/>
</dbReference>